<organism evidence="2 3">
    <name type="scientific">Candidatus Regiella insecticola 5.15</name>
    <dbReference type="NCBI Taxonomy" id="1005043"/>
    <lineage>
        <taxon>Bacteria</taxon>
        <taxon>Pseudomonadati</taxon>
        <taxon>Pseudomonadota</taxon>
        <taxon>Gammaproteobacteria</taxon>
        <taxon>Enterobacterales</taxon>
        <taxon>Enterobacteriaceae</taxon>
        <taxon>aphid secondary symbionts</taxon>
        <taxon>Candidatus Regiella</taxon>
    </lineage>
</organism>
<proteinExistence type="predicted"/>
<dbReference type="AlphaFoldDB" id="G2GZD5"/>
<dbReference type="Proteomes" id="UP000004116">
    <property type="component" value="Unassembled WGS sequence"/>
</dbReference>
<comment type="caution">
    <text evidence="2">The sequence shown here is derived from an EMBL/GenBank/DDBJ whole genome shotgun (WGS) entry which is preliminary data.</text>
</comment>
<protein>
    <submittedName>
        <fullName evidence="2">Uncharacterized protein</fullName>
    </submittedName>
</protein>
<dbReference type="EMBL" id="AGCA01000285">
    <property type="protein sequence ID" value="EGY28911.1"/>
    <property type="molecule type" value="Genomic_DNA"/>
</dbReference>
<feature type="non-terminal residue" evidence="2">
    <location>
        <position position="1"/>
    </location>
</feature>
<evidence type="ECO:0000313" key="3">
    <source>
        <dbReference type="Proteomes" id="UP000004116"/>
    </source>
</evidence>
<keyword evidence="3" id="KW-1185">Reference proteome</keyword>
<accession>G2GZD5</accession>
<sequence length="33" mass="3586">AAELVSYYNNNTGNNNANDEEAVIPMPHLLPSI</sequence>
<evidence type="ECO:0000256" key="1">
    <source>
        <dbReference type="SAM" id="MobiDB-lite"/>
    </source>
</evidence>
<reference evidence="2 3" key="1">
    <citation type="journal article" date="2012" name="Genome Res.">
        <title>Genomic basis of endosymbiont-conferred protection against an insect parasitoid.</title>
        <authorList>
            <person name="Hansen A.K."/>
            <person name="Vorburger C."/>
            <person name="Moran N.A."/>
        </authorList>
    </citation>
    <scope>NUCLEOTIDE SEQUENCE [LARGE SCALE GENOMIC DNA]</scope>
    <source>
        <strain evidence="3">R5.15</strain>
    </source>
</reference>
<name>G2GZD5_9ENTR</name>
<gene>
    <name evidence="2" type="ORF">Rin_00011500</name>
</gene>
<feature type="region of interest" description="Disordered" evidence="1">
    <location>
        <begin position="1"/>
        <end position="20"/>
    </location>
</feature>
<evidence type="ECO:0000313" key="2">
    <source>
        <dbReference type="EMBL" id="EGY28911.1"/>
    </source>
</evidence>